<evidence type="ECO:0000313" key="2">
    <source>
        <dbReference type="EMBL" id="QEE16893.1"/>
    </source>
</evidence>
<dbReference type="GeneID" id="41330703"/>
<dbReference type="KEGG" id="psyt:DSAG12_02723"/>
<proteinExistence type="predicted"/>
<evidence type="ECO:0000256" key="1">
    <source>
        <dbReference type="SAM" id="Coils"/>
    </source>
</evidence>
<name>A0A5B9DDQ1_9ARCH</name>
<evidence type="ECO:0000313" key="3">
    <source>
        <dbReference type="Proteomes" id="UP000321408"/>
    </source>
</evidence>
<protein>
    <submittedName>
        <fullName evidence="2">Uncharacterized protein</fullName>
    </submittedName>
</protein>
<dbReference type="EMBL" id="CP042905">
    <property type="protein sequence ID" value="QEE16893.1"/>
    <property type="molecule type" value="Genomic_DNA"/>
</dbReference>
<dbReference type="AlphaFoldDB" id="A0A5B9DDQ1"/>
<sequence>MAIISIEKEILENLVSFKLKRIQTIIQEILNRWNENSTTTFIEKARNGTYENAENDAIELRQLLLEEKNLNELIKKYTSE</sequence>
<dbReference type="Proteomes" id="UP000321408">
    <property type="component" value="Chromosome"/>
</dbReference>
<reference evidence="2 3" key="1">
    <citation type="journal article" date="2020" name="Nature">
        <title>Isolation of an archaeon at the prokaryote-eukaryote interface.</title>
        <authorList>
            <person name="Imachi H."/>
            <person name="Nobu M.K."/>
            <person name="Nakahara N."/>
            <person name="Morono Y."/>
            <person name="Ogawara M."/>
            <person name="Takaki Y."/>
            <person name="Takano Y."/>
            <person name="Uematsu K."/>
            <person name="Ikuta T."/>
            <person name="Ito M."/>
            <person name="Matsui Y."/>
            <person name="Miyazaki M."/>
            <person name="Murata K."/>
            <person name="Saito Y."/>
            <person name="Sakai S."/>
            <person name="Song C."/>
            <person name="Tasumi E."/>
            <person name="Yamanaka Y."/>
            <person name="Yamaguchi T."/>
            <person name="Kamagata Y."/>
            <person name="Tamaki H."/>
            <person name="Takai K."/>
        </authorList>
    </citation>
    <scope>NUCLEOTIDE SEQUENCE [LARGE SCALE GENOMIC DNA]</scope>
    <source>
        <strain evidence="2 3">MK-D1</strain>
    </source>
</reference>
<keyword evidence="1" id="KW-0175">Coiled coil</keyword>
<accession>A0A5B9DDQ1</accession>
<gene>
    <name evidence="2" type="ORF">DSAG12_02723</name>
</gene>
<keyword evidence="3" id="KW-1185">Reference proteome</keyword>
<reference evidence="2 3" key="2">
    <citation type="journal article" date="2024" name="Int. J. Syst. Evol. Microbiol.">
        <title>Promethearchaeum syntrophicum gen. nov., sp. nov., an anaerobic, obligately syntrophic archaeon, the first isolate of the lineage 'Asgard' archaea, and proposal of the new archaeal phylum Promethearchaeota phyl. nov. and kingdom Promethearchaeati regn. nov.</title>
        <authorList>
            <person name="Imachi H."/>
            <person name="Nobu M.K."/>
            <person name="Kato S."/>
            <person name="Takaki Y."/>
            <person name="Miyazaki M."/>
            <person name="Miyata M."/>
            <person name="Ogawara M."/>
            <person name="Saito Y."/>
            <person name="Sakai S."/>
            <person name="Tahara Y.O."/>
            <person name="Takano Y."/>
            <person name="Tasumi E."/>
            <person name="Uematsu K."/>
            <person name="Yoshimura T."/>
            <person name="Itoh T."/>
            <person name="Ohkuma M."/>
            <person name="Takai K."/>
        </authorList>
    </citation>
    <scope>NUCLEOTIDE SEQUENCE [LARGE SCALE GENOMIC DNA]</scope>
    <source>
        <strain evidence="2 3">MK-D1</strain>
    </source>
</reference>
<organism evidence="2 3">
    <name type="scientific">Promethearchaeum syntrophicum</name>
    <dbReference type="NCBI Taxonomy" id="2594042"/>
    <lineage>
        <taxon>Archaea</taxon>
        <taxon>Promethearchaeati</taxon>
        <taxon>Promethearchaeota</taxon>
        <taxon>Promethearchaeia</taxon>
        <taxon>Promethearchaeales</taxon>
        <taxon>Promethearchaeaceae</taxon>
        <taxon>Promethearchaeum</taxon>
    </lineage>
</organism>
<dbReference type="RefSeq" id="WP_147663819.1">
    <property type="nucleotide sequence ID" value="NZ_CP042905.2"/>
</dbReference>
<feature type="coiled-coil region" evidence="1">
    <location>
        <begin position="50"/>
        <end position="80"/>
    </location>
</feature>